<feature type="compositionally biased region" description="Basic and acidic residues" evidence="2">
    <location>
        <begin position="305"/>
        <end position="324"/>
    </location>
</feature>
<dbReference type="AlphaFoldDB" id="A0ABD1TTV4"/>
<keyword evidence="4" id="KW-1185">Reference proteome</keyword>
<feature type="region of interest" description="Disordered" evidence="2">
    <location>
        <begin position="392"/>
        <end position="450"/>
    </location>
</feature>
<sequence>MFDGLLKSKFYSKCKSAIKMTKTRIEIIRKKRNAMQKYLRNDIADLLKNGLDINAYGRADGLLIELNQSSCYDLIAQFSVFILSHLAAMSKQRECPEECREAVSSLMLAAARFADLPELRELRTVFSERYESSLDVYINKEFVEKLKSSLPSKDMKLQLMQDIAVQSGLTWNSKALESNLYNVPASIQDITKESNGNEYNLYNGMNGSVKKKDPVQNKECGDTLNQRECISPEKKDVHSSYGGKEATKDECRLTSRKENADIQVDTIGRNETRNQPDTPRSTFEEKVDNGKPFNYKLFPPPYTKSENDNEKNCDHDNSVGDAKPKPKSVRRRHTKLPSAHANDGGSESNESVNQVKATHGQRILKFLDKGDHEQRDEEERTMDRLLFHYSRKKAPRDMDDSGSVLKPPPQLAATEKSKASKHGNRDAPNRLSSLPVELTSPTKTPKKHFRASSLQPEMLISNGHVHPKLPDYDDFVARFAAFRGN</sequence>
<name>A0ABD1TTV4_9LAMI</name>
<feature type="compositionally biased region" description="Basic and acidic residues" evidence="2">
    <location>
        <begin position="245"/>
        <end position="260"/>
    </location>
</feature>
<gene>
    <name evidence="3" type="ORF">Fot_30134</name>
</gene>
<feature type="compositionally biased region" description="Basic residues" evidence="2">
    <location>
        <begin position="325"/>
        <end position="335"/>
    </location>
</feature>
<comment type="similarity">
    <text evidence="1">Belongs to the IST1 family.</text>
</comment>
<dbReference type="InterPro" id="IPR042277">
    <property type="entry name" value="IST1-like"/>
</dbReference>
<dbReference type="Pfam" id="PF03398">
    <property type="entry name" value="Ist1"/>
    <property type="match status" value="1"/>
</dbReference>
<evidence type="ECO:0000256" key="2">
    <source>
        <dbReference type="SAM" id="MobiDB-lite"/>
    </source>
</evidence>
<dbReference type="PANTHER" id="PTHR12161">
    <property type="entry name" value="IST1 FAMILY MEMBER"/>
    <property type="match status" value="1"/>
</dbReference>
<reference evidence="4" key="1">
    <citation type="submission" date="2024-07" db="EMBL/GenBank/DDBJ databases">
        <title>Two chromosome-level genome assemblies of Korean endemic species Abeliophyllum distichum and Forsythia ovata (Oleaceae).</title>
        <authorList>
            <person name="Jang H."/>
        </authorList>
    </citation>
    <scope>NUCLEOTIDE SEQUENCE [LARGE SCALE GENOMIC DNA]</scope>
</reference>
<feature type="compositionally biased region" description="Basic and acidic residues" evidence="2">
    <location>
        <begin position="415"/>
        <end position="428"/>
    </location>
</feature>
<dbReference type="FunFam" id="1.20.1260.60:FF:000002">
    <property type="entry name" value="Vacuolar protein sorting-associated protein IST1"/>
    <property type="match status" value="1"/>
</dbReference>
<proteinExistence type="inferred from homology"/>
<evidence type="ECO:0000313" key="3">
    <source>
        <dbReference type="EMBL" id="KAL2516163.1"/>
    </source>
</evidence>
<dbReference type="Proteomes" id="UP001604277">
    <property type="component" value="Unassembled WGS sequence"/>
</dbReference>
<accession>A0ABD1TTV4</accession>
<protein>
    <submittedName>
        <fullName evidence="3">Regulator of Vps4 activity in the MVB pathway protein</fullName>
    </submittedName>
</protein>
<organism evidence="3 4">
    <name type="scientific">Forsythia ovata</name>
    <dbReference type="NCBI Taxonomy" id="205694"/>
    <lineage>
        <taxon>Eukaryota</taxon>
        <taxon>Viridiplantae</taxon>
        <taxon>Streptophyta</taxon>
        <taxon>Embryophyta</taxon>
        <taxon>Tracheophyta</taxon>
        <taxon>Spermatophyta</taxon>
        <taxon>Magnoliopsida</taxon>
        <taxon>eudicotyledons</taxon>
        <taxon>Gunneridae</taxon>
        <taxon>Pentapetalae</taxon>
        <taxon>asterids</taxon>
        <taxon>lamiids</taxon>
        <taxon>Lamiales</taxon>
        <taxon>Oleaceae</taxon>
        <taxon>Forsythieae</taxon>
        <taxon>Forsythia</taxon>
    </lineage>
</organism>
<feature type="region of interest" description="Disordered" evidence="2">
    <location>
        <begin position="233"/>
        <end position="358"/>
    </location>
</feature>
<dbReference type="EMBL" id="JBFOLJ010000008">
    <property type="protein sequence ID" value="KAL2516163.1"/>
    <property type="molecule type" value="Genomic_DNA"/>
</dbReference>
<dbReference type="InterPro" id="IPR005061">
    <property type="entry name" value="Ist1"/>
</dbReference>
<comment type="caution">
    <text evidence="3">The sequence shown here is derived from an EMBL/GenBank/DDBJ whole genome shotgun (WGS) entry which is preliminary data.</text>
</comment>
<evidence type="ECO:0000313" key="4">
    <source>
        <dbReference type="Proteomes" id="UP001604277"/>
    </source>
</evidence>
<evidence type="ECO:0000256" key="1">
    <source>
        <dbReference type="ARBA" id="ARBA00005536"/>
    </source>
</evidence>
<dbReference type="Gene3D" id="1.20.1260.60">
    <property type="entry name" value="Vacuolar protein sorting-associated protein Ist1"/>
    <property type="match status" value="1"/>
</dbReference>
<feature type="compositionally biased region" description="Polar residues" evidence="2">
    <location>
        <begin position="345"/>
        <end position="356"/>
    </location>
</feature>
<dbReference type="PANTHER" id="PTHR12161:SF88">
    <property type="entry name" value="REGULATOR OF VPS4 ACTIVITY IN THE MVB PATHWAY PROTEIN"/>
    <property type="match status" value="1"/>
</dbReference>